<keyword evidence="10" id="KW-1185">Reference proteome</keyword>
<evidence type="ECO:0000256" key="4">
    <source>
        <dbReference type="ARBA" id="ARBA00023015"/>
    </source>
</evidence>
<dbReference type="InterPro" id="IPR035642">
    <property type="entry name" value="MraZ_N"/>
</dbReference>
<dbReference type="GO" id="GO:0005737">
    <property type="term" value="C:cytoplasm"/>
    <property type="evidence" value="ECO:0007669"/>
    <property type="project" value="UniProtKB-UniRule"/>
</dbReference>
<comment type="subunit">
    <text evidence="7">Forms oligomers.</text>
</comment>
<dbReference type="InterPro" id="IPR037914">
    <property type="entry name" value="SpoVT-AbrB_sf"/>
</dbReference>
<keyword evidence="2 7" id="KW-0963">Cytoplasm</keyword>
<dbReference type="InterPro" id="IPR003444">
    <property type="entry name" value="MraZ"/>
</dbReference>
<name>A0A1G6L7C2_9BACT</name>
<dbReference type="InterPro" id="IPR007159">
    <property type="entry name" value="SpoVT-AbrB_dom"/>
</dbReference>
<protein>
    <recommendedName>
        <fullName evidence="1 7">Transcriptional regulator MraZ</fullName>
    </recommendedName>
</protein>
<dbReference type="InterPro" id="IPR020603">
    <property type="entry name" value="MraZ_dom"/>
</dbReference>
<dbReference type="STRING" id="1640674.SAMN05216323_102927"/>
<dbReference type="RefSeq" id="WP_170830053.1">
    <property type="nucleotide sequence ID" value="NZ_FMYP01000029.1"/>
</dbReference>
<evidence type="ECO:0000313" key="9">
    <source>
        <dbReference type="EMBL" id="SDC39134.1"/>
    </source>
</evidence>
<dbReference type="HAMAP" id="MF_01008">
    <property type="entry name" value="MraZ"/>
    <property type="match status" value="1"/>
</dbReference>
<dbReference type="Proteomes" id="UP000199452">
    <property type="component" value="Unassembled WGS sequence"/>
</dbReference>
<dbReference type="PROSITE" id="PS51740">
    <property type="entry name" value="SPOVT_ABRB"/>
    <property type="match status" value="2"/>
</dbReference>
<keyword evidence="6 7" id="KW-0804">Transcription</keyword>
<dbReference type="SUPFAM" id="SSF89447">
    <property type="entry name" value="AbrB/MazE/MraZ-like"/>
    <property type="match status" value="1"/>
</dbReference>
<dbReference type="CDD" id="cd16321">
    <property type="entry name" value="MraZ_C"/>
    <property type="match status" value="1"/>
</dbReference>
<evidence type="ECO:0000256" key="3">
    <source>
        <dbReference type="ARBA" id="ARBA00022737"/>
    </source>
</evidence>
<dbReference type="GO" id="GO:0009295">
    <property type="term" value="C:nucleoid"/>
    <property type="evidence" value="ECO:0007669"/>
    <property type="project" value="UniProtKB-SubCell"/>
</dbReference>
<dbReference type="AlphaFoldDB" id="A0A1G6L7C2"/>
<dbReference type="CDD" id="cd16320">
    <property type="entry name" value="MraZ_N"/>
    <property type="match status" value="1"/>
</dbReference>
<dbReference type="PANTHER" id="PTHR34701:SF1">
    <property type="entry name" value="TRANSCRIPTIONAL REGULATOR MRAZ"/>
    <property type="match status" value="1"/>
</dbReference>
<evidence type="ECO:0000313" key="10">
    <source>
        <dbReference type="Proteomes" id="UP000199452"/>
    </source>
</evidence>
<dbReference type="InterPro" id="IPR035644">
    <property type="entry name" value="MraZ_C"/>
</dbReference>
<dbReference type="Pfam" id="PF02381">
    <property type="entry name" value="MraZ"/>
    <property type="match status" value="2"/>
</dbReference>
<comment type="subcellular location">
    <subcellularLocation>
        <location evidence="7">Cytoplasm</location>
        <location evidence="7">Nucleoid</location>
    </subcellularLocation>
</comment>
<dbReference type="GO" id="GO:2000143">
    <property type="term" value="P:negative regulation of DNA-templated transcription initiation"/>
    <property type="evidence" value="ECO:0007669"/>
    <property type="project" value="TreeGrafter"/>
</dbReference>
<evidence type="ECO:0000256" key="5">
    <source>
        <dbReference type="ARBA" id="ARBA00023125"/>
    </source>
</evidence>
<feature type="domain" description="SpoVT-AbrB" evidence="8">
    <location>
        <begin position="85"/>
        <end position="128"/>
    </location>
</feature>
<proteinExistence type="inferred from homology"/>
<reference evidence="9 10" key="1">
    <citation type="submission" date="2016-09" db="EMBL/GenBank/DDBJ databases">
        <authorList>
            <person name="Capua I."/>
            <person name="De Benedictis P."/>
            <person name="Joannis T."/>
            <person name="Lombin L.H."/>
            <person name="Cattoli G."/>
        </authorList>
    </citation>
    <scope>NUCLEOTIDE SEQUENCE [LARGE SCALE GENOMIC DNA]</scope>
    <source>
        <strain evidence="9 10">A7P-90m</strain>
    </source>
</reference>
<organism evidence="9 10">
    <name type="scientific">Williamwhitmania taraxaci</name>
    <dbReference type="NCBI Taxonomy" id="1640674"/>
    <lineage>
        <taxon>Bacteria</taxon>
        <taxon>Pseudomonadati</taxon>
        <taxon>Bacteroidota</taxon>
        <taxon>Bacteroidia</taxon>
        <taxon>Bacteroidales</taxon>
        <taxon>Williamwhitmaniaceae</taxon>
        <taxon>Williamwhitmania</taxon>
    </lineage>
</organism>
<dbReference type="Gene3D" id="3.40.1550.20">
    <property type="entry name" value="Transcriptional regulator MraZ domain"/>
    <property type="match status" value="1"/>
</dbReference>
<keyword evidence="3" id="KW-0677">Repeat</keyword>
<dbReference type="PANTHER" id="PTHR34701">
    <property type="entry name" value="TRANSCRIPTIONAL REGULATOR MRAZ"/>
    <property type="match status" value="1"/>
</dbReference>
<evidence type="ECO:0000259" key="8">
    <source>
        <dbReference type="PROSITE" id="PS51740"/>
    </source>
</evidence>
<dbReference type="EMBL" id="FMYP01000029">
    <property type="protein sequence ID" value="SDC39134.1"/>
    <property type="molecule type" value="Genomic_DNA"/>
</dbReference>
<keyword evidence="5 7" id="KW-0238">DNA-binding</keyword>
<feature type="domain" description="SpoVT-AbrB" evidence="8">
    <location>
        <begin position="7"/>
        <end position="55"/>
    </location>
</feature>
<sequence length="152" mass="17192">MTTFIGDYVCKVDEKGRVLLPAAFKKQLAASSTPDNFVVKKDIFEKCLVLYPGEEWERQCAIIRASVNPYNKQHNLFLREFFRGTAEVQLDSGGRLLLPKRLLETIEAGKELVLAGQDGKIEIWDKERYEKVSQPEQDFAALAESILGGINQ</sequence>
<comment type="similarity">
    <text evidence="7">Belongs to the MraZ family.</text>
</comment>
<accession>A0A1G6L7C2</accession>
<evidence type="ECO:0000256" key="2">
    <source>
        <dbReference type="ARBA" id="ARBA00022490"/>
    </source>
</evidence>
<evidence type="ECO:0000256" key="6">
    <source>
        <dbReference type="ARBA" id="ARBA00023163"/>
    </source>
</evidence>
<gene>
    <name evidence="7" type="primary">mraZ</name>
    <name evidence="9" type="ORF">SAMN05216323_102927</name>
</gene>
<keyword evidence="4 7" id="KW-0805">Transcription regulation</keyword>
<dbReference type="InterPro" id="IPR038619">
    <property type="entry name" value="MraZ_sf"/>
</dbReference>
<evidence type="ECO:0000256" key="7">
    <source>
        <dbReference type="HAMAP-Rule" id="MF_01008"/>
    </source>
</evidence>
<dbReference type="GO" id="GO:0000976">
    <property type="term" value="F:transcription cis-regulatory region binding"/>
    <property type="evidence" value="ECO:0007669"/>
    <property type="project" value="TreeGrafter"/>
</dbReference>
<evidence type="ECO:0000256" key="1">
    <source>
        <dbReference type="ARBA" id="ARBA00013860"/>
    </source>
</evidence>
<dbReference type="GO" id="GO:0003700">
    <property type="term" value="F:DNA-binding transcription factor activity"/>
    <property type="evidence" value="ECO:0007669"/>
    <property type="project" value="UniProtKB-UniRule"/>
</dbReference>